<feature type="transmembrane region" description="Helical" evidence="7">
    <location>
        <begin position="30"/>
        <end position="51"/>
    </location>
</feature>
<evidence type="ECO:0000256" key="5">
    <source>
        <dbReference type="ARBA" id="ARBA00022777"/>
    </source>
</evidence>
<accession>A0A1M7CNM3</accession>
<dbReference type="SMART" id="SM00387">
    <property type="entry name" value="HATPase_c"/>
    <property type="match status" value="1"/>
</dbReference>
<keyword evidence="7" id="KW-0812">Transmembrane</keyword>
<feature type="domain" description="Histidine kinase" evidence="8">
    <location>
        <begin position="221"/>
        <end position="439"/>
    </location>
</feature>
<dbReference type="AlphaFoldDB" id="A0A1M7CNM3"/>
<evidence type="ECO:0000313" key="10">
    <source>
        <dbReference type="Proteomes" id="UP000322545"/>
    </source>
</evidence>
<proteinExistence type="predicted"/>
<name>A0A1M7CNM3_9RHOB</name>
<dbReference type="InterPro" id="IPR004358">
    <property type="entry name" value="Sig_transdc_His_kin-like_C"/>
</dbReference>
<dbReference type="InterPro" id="IPR005467">
    <property type="entry name" value="His_kinase_dom"/>
</dbReference>
<dbReference type="Gene3D" id="1.10.287.130">
    <property type="match status" value="1"/>
</dbReference>
<organism evidence="9 10">
    <name type="scientific">Roseovarius litoreus</name>
    <dbReference type="NCBI Taxonomy" id="1155722"/>
    <lineage>
        <taxon>Bacteria</taxon>
        <taxon>Pseudomonadati</taxon>
        <taxon>Pseudomonadota</taxon>
        <taxon>Alphaproteobacteria</taxon>
        <taxon>Rhodobacterales</taxon>
        <taxon>Roseobacteraceae</taxon>
        <taxon>Roseovarius</taxon>
    </lineage>
</organism>
<evidence type="ECO:0000313" key="9">
    <source>
        <dbReference type="EMBL" id="SHL68760.1"/>
    </source>
</evidence>
<dbReference type="SUPFAM" id="SSF47384">
    <property type="entry name" value="Homodimeric domain of signal transducing histidine kinase"/>
    <property type="match status" value="1"/>
</dbReference>
<dbReference type="GO" id="GO:0000155">
    <property type="term" value="F:phosphorelay sensor kinase activity"/>
    <property type="evidence" value="ECO:0007669"/>
    <property type="project" value="InterPro"/>
</dbReference>
<feature type="transmembrane region" description="Helical" evidence="7">
    <location>
        <begin position="88"/>
        <end position="105"/>
    </location>
</feature>
<evidence type="ECO:0000256" key="2">
    <source>
        <dbReference type="ARBA" id="ARBA00012438"/>
    </source>
</evidence>
<dbReference type="InterPro" id="IPR036890">
    <property type="entry name" value="HATPase_C_sf"/>
</dbReference>
<keyword evidence="5 9" id="KW-0418">Kinase</keyword>
<evidence type="ECO:0000256" key="1">
    <source>
        <dbReference type="ARBA" id="ARBA00000085"/>
    </source>
</evidence>
<evidence type="ECO:0000256" key="6">
    <source>
        <dbReference type="ARBA" id="ARBA00023012"/>
    </source>
</evidence>
<evidence type="ECO:0000256" key="4">
    <source>
        <dbReference type="ARBA" id="ARBA00022679"/>
    </source>
</evidence>
<evidence type="ECO:0000259" key="8">
    <source>
        <dbReference type="PROSITE" id="PS50109"/>
    </source>
</evidence>
<reference evidence="9 10" key="1">
    <citation type="submission" date="2016-11" db="EMBL/GenBank/DDBJ databases">
        <authorList>
            <person name="Varghese N."/>
            <person name="Submissions S."/>
        </authorList>
    </citation>
    <scope>NUCLEOTIDE SEQUENCE [LARGE SCALE GENOMIC DNA]</scope>
    <source>
        <strain evidence="9 10">DSM 28249</strain>
    </source>
</reference>
<dbReference type="EMBL" id="FRCB01000002">
    <property type="protein sequence ID" value="SHL68760.1"/>
    <property type="molecule type" value="Genomic_DNA"/>
</dbReference>
<feature type="transmembrane region" description="Helical" evidence="7">
    <location>
        <begin position="167"/>
        <end position="192"/>
    </location>
</feature>
<keyword evidence="6" id="KW-0902">Two-component regulatory system</keyword>
<dbReference type="Gene3D" id="3.30.565.10">
    <property type="entry name" value="Histidine kinase-like ATPase, C-terminal domain"/>
    <property type="match status" value="1"/>
</dbReference>
<protein>
    <recommendedName>
        <fullName evidence="2">histidine kinase</fullName>
        <ecNumber evidence="2">2.7.13.3</ecNumber>
    </recommendedName>
</protein>
<comment type="catalytic activity">
    <reaction evidence="1">
        <text>ATP + protein L-histidine = ADP + protein N-phospho-L-histidine.</text>
        <dbReference type="EC" id="2.7.13.3"/>
    </reaction>
</comment>
<dbReference type="CDD" id="cd00082">
    <property type="entry name" value="HisKA"/>
    <property type="match status" value="1"/>
</dbReference>
<dbReference type="PANTHER" id="PTHR43711:SF1">
    <property type="entry name" value="HISTIDINE KINASE 1"/>
    <property type="match status" value="1"/>
</dbReference>
<keyword evidence="7" id="KW-1133">Transmembrane helix</keyword>
<keyword evidence="4" id="KW-0808">Transferase</keyword>
<keyword evidence="10" id="KW-1185">Reference proteome</keyword>
<evidence type="ECO:0000256" key="7">
    <source>
        <dbReference type="SAM" id="Phobius"/>
    </source>
</evidence>
<dbReference type="SMART" id="SM00388">
    <property type="entry name" value="HisKA"/>
    <property type="match status" value="1"/>
</dbReference>
<dbReference type="InterPro" id="IPR050736">
    <property type="entry name" value="Sensor_HK_Regulatory"/>
</dbReference>
<feature type="transmembrane region" description="Helical" evidence="7">
    <location>
        <begin position="111"/>
        <end position="128"/>
    </location>
</feature>
<feature type="transmembrane region" description="Helical" evidence="7">
    <location>
        <begin position="135"/>
        <end position="155"/>
    </location>
</feature>
<keyword evidence="7" id="KW-0472">Membrane</keyword>
<dbReference type="InterPro" id="IPR036097">
    <property type="entry name" value="HisK_dim/P_sf"/>
</dbReference>
<dbReference type="Pfam" id="PF02518">
    <property type="entry name" value="HATPase_c"/>
    <property type="match status" value="1"/>
</dbReference>
<evidence type="ECO:0000256" key="3">
    <source>
        <dbReference type="ARBA" id="ARBA00022553"/>
    </source>
</evidence>
<dbReference type="PROSITE" id="PS50109">
    <property type="entry name" value="HIS_KIN"/>
    <property type="match status" value="1"/>
</dbReference>
<feature type="transmembrane region" description="Helical" evidence="7">
    <location>
        <begin position="57"/>
        <end position="76"/>
    </location>
</feature>
<gene>
    <name evidence="9" type="ORF">SAMN05443432_102230</name>
</gene>
<dbReference type="PANTHER" id="PTHR43711">
    <property type="entry name" value="TWO-COMPONENT HISTIDINE KINASE"/>
    <property type="match status" value="1"/>
</dbReference>
<dbReference type="EC" id="2.7.13.3" evidence="2"/>
<dbReference type="PRINTS" id="PR00344">
    <property type="entry name" value="BCTRLSENSOR"/>
</dbReference>
<dbReference type="InterPro" id="IPR003661">
    <property type="entry name" value="HisK_dim/P_dom"/>
</dbReference>
<dbReference type="SUPFAM" id="SSF55874">
    <property type="entry name" value="ATPase domain of HSP90 chaperone/DNA topoisomerase II/histidine kinase"/>
    <property type="match status" value="1"/>
</dbReference>
<dbReference type="Pfam" id="PF00512">
    <property type="entry name" value="HisKA"/>
    <property type="match status" value="1"/>
</dbReference>
<dbReference type="Proteomes" id="UP000322545">
    <property type="component" value="Unassembled WGS sequence"/>
</dbReference>
<dbReference type="InterPro" id="IPR003594">
    <property type="entry name" value="HATPase_dom"/>
</dbReference>
<keyword evidence="3" id="KW-0597">Phosphoprotein</keyword>
<sequence>MVPVVKHFLLPSGVPAIGYSPALSREQRRFVALSIITLRFALPSAAIWVVASWLIGSVTLTIGSCLILFCCLIGYGLHMIERHEIAKLVWLGGTSCSLAYGATAVDPAGGLPFIFVPLAVLPFLLYSLRRQRLMLWGMTALPLVLWLASFRMLFLEDAVYEVSAHDAALYLAPGVAVTCSLHLLQIMGYFVLAMNKDSAELVKARRQAERASAAKTLFLKNISHEMRTPLNVIAGYTSLTKSECEAGQTPANDTLVERLDLIENAAETLQSGITNMIAYSELSSYGTARLLPVRVSKMFQELSRDIEMKRKAKNQNIVIEADPVIKVQADPRLLREALAQLLDNAVRFAPEGSTVTMRAQRGAEGRVQILIEDEGPGIPPGKISKAFQPFERLAEAQGTRLGAGIGLSIAHRSAEVMGAGLHLKPSNVGTHMCIELAEA</sequence>